<dbReference type="SUPFAM" id="SSF63829">
    <property type="entry name" value="Calcium-dependent phosphotriesterase"/>
    <property type="match status" value="1"/>
</dbReference>
<organism evidence="4 5">
    <name type="scientific">Oleispira antarctica RB-8</name>
    <dbReference type="NCBI Taxonomy" id="698738"/>
    <lineage>
        <taxon>Bacteria</taxon>
        <taxon>Pseudomonadati</taxon>
        <taxon>Pseudomonadota</taxon>
        <taxon>Gammaproteobacteria</taxon>
        <taxon>Oceanospirillales</taxon>
        <taxon>Oceanospirillaceae</taxon>
        <taxon>Oleispira</taxon>
    </lineage>
</organism>
<accession>R4YTX7</accession>
<dbReference type="KEGG" id="oai:OLEAN_C32070"/>
<dbReference type="Proteomes" id="UP000032749">
    <property type="component" value="Chromosome"/>
</dbReference>
<sequence length="1043" mass="113376">MSFKKYLKIVCISAVFILVSCGGEKATDPAESSKEITIQVLAPSAFSADENTTISLTANSRVSGGNPTIVYEWLYIGDNDKAIRVKGRTIEVTLPEVDKDTLKYFQVQAYVSGYIPTSFSEGLPRDAVFVTILDTSPHPPIAAAGPDQTVNYNDNVNLSAAESSDDRGIASYHWQQISGPTISINNNHSLNANFTASEVGNISVQLTVTDAEELTHSDIIIVHVNELPETELPEPEPPELSSPPIAKTGSDSSAVSNETVTLSAHLSTDDVGIIKFQWKQISGIAVELDNANEQMASFTAPATTGTLVFSLTVSDIDEQTSEDRITIVIKEPLPIATAAAGIDAFYYPDQVVLLNGSDSFSKATITSYEWVQLLGSPVEITNSSSAKASFTTLSFNETLQFQLTITDTNGTTATDTVNIEIRIPSDLNVAFPTNNSFYSGKDIDVVGSYNINNKDQNTLAVEANIGGEWISSKINAEGIWRIPNVKIISSEGKANLHVRVIQNNNELTSIHYALQTSTELESLKDFVYQGSGDIAYLVESKRILKVNLSNGFRSIVSSADIGNGPLINYFSAGALDIDNNRLLVTKGNSAEVISVDLATGDRAELVSWGIGSLQGIHHDVENNRVFISDCNNDNRNVISIDLETLIKHEISSNSIGQGKELNCPSGLVYDQEKNVLYALEKWSKEIISIDINNGNRSTVSGKDIGSGINFNVLDSLILDKENNQLIVADINKPELTAVNIINGNRSTFTDESSNNSGSTGITGLGKDDHGDWYALYDISSKIRKYSPRTNTSTVVASNTSGPEIRPLNIGYSDKYNQLTILTNDGIEAVNSFTAAKVFWSEDETQNSLTSDTLPADAAHTNTRDLCFNKKSNSLIYIRNQNELLDSIINFDLTTRSSQIISDQNTGSGDLYGDISAIYCPLSNDNAYLVRRSPGALYSLDVTNGQRDKVMDMPNISGEDIELTNDGKTAYISSTGFQRALYKVDLTNYTSSILSSNDIGNGIQLSNPSELAFDEKHQRVFMMDYGAIILVDILTGDRIIFSKK</sequence>
<evidence type="ECO:0000259" key="3">
    <source>
        <dbReference type="SMART" id="SM00089"/>
    </source>
</evidence>
<gene>
    <name evidence="4" type="ORF">OLEAN_C32070</name>
</gene>
<reference evidence="4 5" key="1">
    <citation type="journal article" date="2013" name="Nat. Commun.">
        <title>Genome sequence and functional genomic analysis of the oil-degrading bacterium Oleispira antarctica.</title>
        <authorList>
            <person name="Kube M."/>
            <person name="Chernikova T.N."/>
            <person name="Al-Ramahi Y."/>
            <person name="Beloqui A."/>
            <person name="Lopez-Cortez N."/>
            <person name="Guazzaroni M.E."/>
            <person name="Heipieper H.J."/>
            <person name="Klages S."/>
            <person name="Kotsyurbenko O.R."/>
            <person name="Langer I."/>
            <person name="Nechitaylo T.Y."/>
            <person name="Lunsdorf H."/>
            <person name="Fernandez M."/>
            <person name="Juarez S."/>
            <person name="Ciordia S."/>
            <person name="Singer A."/>
            <person name="Kagan O."/>
            <person name="Egorova O."/>
            <person name="Petit P.A."/>
            <person name="Stogios P."/>
            <person name="Kim Y."/>
            <person name="Tchigvintsev A."/>
            <person name="Flick R."/>
            <person name="Denaro R."/>
            <person name="Genovese M."/>
            <person name="Albar J.P."/>
            <person name="Reva O.N."/>
            <person name="Martinez-Gomariz M."/>
            <person name="Tran H."/>
            <person name="Ferrer M."/>
            <person name="Savchenko A."/>
            <person name="Yakunin A.F."/>
            <person name="Yakimov M.M."/>
            <person name="Golyshina O.V."/>
            <person name="Reinhardt R."/>
            <person name="Golyshin P.N."/>
        </authorList>
    </citation>
    <scope>NUCLEOTIDE SEQUENCE [LARGE SCALE GENOMIC DNA]</scope>
</reference>
<feature type="domain" description="PKD/Chitinase" evidence="3">
    <location>
        <begin position="141"/>
        <end position="227"/>
    </location>
</feature>
<dbReference type="Pfam" id="PF22352">
    <property type="entry name" value="K319L-like_PKD"/>
    <property type="match status" value="3"/>
</dbReference>
<dbReference type="PROSITE" id="PS51257">
    <property type="entry name" value="PROKAR_LIPOPROTEIN"/>
    <property type="match status" value="1"/>
</dbReference>
<dbReference type="InterPro" id="IPR035986">
    <property type="entry name" value="PKD_dom_sf"/>
</dbReference>
<dbReference type="PANTHER" id="PTHR46182:SF2">
    <property type="entry name" value="FI19480P1"/>
    <property type="match status" value="1"/>
</dbReference>
<feature type="domain" description="PKD/Chitinase" evidence="3">
    <location>
        <begin position="342"/>
        <end position="424"/>
    </location>
</feature>
<dbReference type="SUPFAM" id="SSF63825">
    <property type="entry name" value="YWTD domain"/>
    <property type="match status" value="1"/>
</dbReference>
<dbReference type="OrthoDB" id="369088at2"/>
<dbReference type="HOGENOM" id="CLU_292188_0_0_6"/>
<feature type="signal peptide" evidence="2">
    <location>
        <begin position="1"/>
        <end position="26"/>
    </location>
</feature>
<dbReference type="SMART" id="SM00089">
    <property type="entry name" value="PKD"/>
    <property type="match status" value="3"/>
</dbReference>
<evidence type="ECO:0000256" key="2">
    <source>
        <dbReference type="SAM" id="SignalP"/>
    </source>
</evidence>
<dbReference type="AlphaFoldDB" id="R4YTX7"/>
<evidence type="ECO:0000313" key="4">
    <source>
        <dbReference type="EMBL" id="CCK77383.1"/>
    </source>
</evidence>
<dbReference type="Gene3D" id="2.60.40.10">
    <property type="entry name" value="Immunoglobulins"/>
    <property type="match status" value="3"/>
</dbReference>
<evidence type="ECO:0000256" key="1">
    <source>
        <dbReference type="SAM" id="MobiDB-lite"/>
    </source>
</evidence>
<name>R4YTX7_OLEAN</name>
<dbReference type="InterPro" id="IPR013783">
    <property type="entry name" value="Ig-like_fold"/>
</dbReference>
<keyword evidence="5" id="KW-1185">Reference proteome</keyword>
<dbReference type="SUPFAM" id="SSF49299">
    <property type="entry name" value="PKD domain"/>
    <property type="match status" value="1"/>
</dbReference>
<keyword evidence="2" id="KW-0732">Signal</keyword>
<dbReference type="InterPro" id="IPR022409">
    <property type="entry name" value="PKD/Chitinase_dom"/>
</dbReference>
<dbReference type="CDD" id="cd00146">
    <property type="entry name" value="PKD"/>
    <property type="match status" value="1"/>
</dbReference>
<dbReference type="InterPro" id="IPR011042">
    <property type="entry name" value="6-blade_b-propeller_TolB-like"/>
</dbReference>
<dbReference type="GO" id="GO:0016020">
    <property type="term" value="C:membrane"/>
    <property type="evidence" value="ECO:0007669"/>
    <property type="project" value="TreeGrafter"/>
</dbReference>
<dbReference type="Gene3D" id="2.120.10.30">
    <property type="entry name" value="TolB, C-terminal domain"/>
    <property type="match status" value="1"/>
</dbReference>
<dbReference type="STRING" id="698738.OLEAN_C32070"/>
<feature type="chain" id="PRO_5004374377" description="PKD/Chitinase domain-containing protein" evidence="2">
    <location>
        <begin position="27"/>
        <end position="1043"/>
    </location>
</feature>
<dbReference type="EMBL" id="FO203512">
    <property type="protein sequence ID" value="CCK77383.1"/>
    <property type="molecule type" value="Genomic_DNA"/>
</dbReference>
<evidence type="ECO:0000313" key="5">
    <source>
        <dbReference type="Proteomes" id="UP000032749"/>
    </source>
</evidence>
<feature type="region of interest" description="Disordered" evidence="1">
    <location>
        <begin position="229"/>
        <end position="253"/>
    </location>
</feature>
<feature type="domain" description="PKD/Chitinase" evidence="3">
    <location>
        <begin position="244"/>
        <end position="332"/>
    </location>
</feature>
<protein>
    <recommendedName>
        <fullName evidence="3">PKD/Chitinase domain-containing protein</fullName>
    </recommendedName>
</protein>
<dbReference type="InterPro" id="IPR029865">
    <property type="entry name" value="KIAA0319-like"/>
</dbReference>
<proteinExistence type="predicted"/>
<dbReference type="PANTHER" id="PTHR46182">
    <property type="entry name" value="FI19480P1"/>
    <property type="match status" value="1"/>
</dbReference>
<dbReference type="GO" id="GO:0031410">
    <property type="term" value="C:cytoplasmic vesicle"/>
    <property type="evidence" value="ECO:0007669"/>
    <property type="project" value="TreeGrafter"/>
</dbReference>